<feature type="transmembrane region" description="Helical" evidence="1">
    <location>
        <begin position="12"/>
        <end position="28"/>
    </location>
</feature>
<feature type="transmembrane region" description="Helical" evidence="1">
    <location>
        <begin position="34"/>
        <end position="55"/>
    </location>
</feature>
<evidence type="ECO:0000313" key="3">
    <source>
        <dbReference type="Proteomes" id="UP000050961"/>
    </source>
</evidence>
<dbReference type="Proteomes" id="UP000050961">
    <property type="component" value="Unassembled WGS sequence"/>
</dbReference>
<dbReference type="EMBL" id="AYZF01000011">
    <property type="protein sequence ID" value="KRN06387.1"/>
    <property type="molecule type" value="Genomic_DNA"/>
</dbReference>
<keyword evidence="3" id="KW-1185">Reference proteome</keyword>
<feature type="transmembrane region" description="Helical" evidence="1">
    <location>
        <begin position="150"/>
        <end position="169"/>
    </location>
</feature>
<accession>A0A0R2DSK3</accession>
<dbReference type="InterPro" id="IPR009793">
    <property type="entry name" value="DUF1361"/>
</dbReference>
<dbReference type="eggNOG" id="COG4330">
    <property type="taxonomic scope" value="Bacteria"/>
</dbReference>
<keyword evidence="1" id="KW-0812">Transmembrane</keyword>
<evidence type="ECO:0000256" key="1">
    <source>
        <dbReference type="SAM" id="Phobius"/>
    </source>
</evidence>
<organism evidence="2 3">
    <name type="scientific">Liquorilactobacillus sucicola DSM 21376 = JCM 15457</name>
    <dbReference type="NCBI Taxonomy" id="1423806"/>
    <lineage>
        <taxon>Bacteria</taxon>
        <taxon>Bacillati</taxon>
        <taxon>Bacillota</taxon>
        <taxon>Bacilli</taxon>
        <taxon>Lactobacillales</taxon>
        <taxon>Lactobacillaceae</taxon>
        <taxon>Liquorilactobacillus</taxon>
    </lineage>
</organism>
<protein>
    <submittedName>
        <fullName evidence="2">Uncharacterized protein</fullName>
    </submittedName>
</protein>
<evidence type="ECO:0000313" key="2">
    <source>
        <dbReference type="EMBL" id="KRN06387.1"/>
    </source>
</evidence>
<feature type="transmembrane region" description="Helical" evidence="1">
    <location>
        <begin position="195"/>
        <end position="216"/>
    </location>
</feature>
<gene>
    <name evidence="2" type="ORF">FD15_GL001008</name>
</gene>
<comment type="caution">
    <text evidence="2">The sequence shown here is derived from an EMBL/GenBank/DDBJ whole genome shotgun (WGS) entry which is preliminary data.</text>
</comment>
<dbReference type="AlphaFoldDB" id="A0A0R2DSK3"/>
<keyword evidence="1" id="KW-0472">Membrane</keyword>
<keyword evidence="1" id="KW-1133">Transmembrane helix</keyword>
<dbReference type="Pfam" id="PF07099">
    <property type="entry name" value="DUF1361"/>
    <property type="match status" value="1"/>
</dbReference>
<dbReference type="PATRIC" id="fig|1423806.3.peg.1024"/>
<sequence>MGDFMSKKYQWVVRISFILFMLYIYTTVYSENGVYSFLLLNTFLGYIPIELAMHITPQRSKLFFYSFFVLWILFYPNAPYVLTDLFHLAMLDPYNHATGLMEFNLHLWLNFTNLISSAIACSVMGIWSLDHITNSILVRFQLKERLYKPVLILTLTLISSIGVYVGRFLRLHTAYLFMNPEWVIHQLVIMWSPRMLVFVGFMFIVQMILWGTFSIAHYSLNEQDKKYLD</sequence>
<proteinExistence type="predicted"/>
<name>A0A0R2DSK3_9LACO</name>
<reference evidence="2 3" key="1">
    <citation type="journal article" date="2015" name="Genome Announc.">
        <title>Expanding the biotechnology potential of lactobacilli through comparative genomics of 213 strains and associated genera.</title>
        <authorList>
            <person name="Sun Z."/>
            <person name="Harris H.M."/>
            <person name="McCann A."/>
            <person name="Guo C."/>
            <person name="Argimon S."/>
            <person name="Zhang W."/>
            <person name="Yang X."/>
            <person name="Jeffery I.B."/>
            <person name="Cooney J.C."/>
            <person name="Kagawa T.F."/>
            <person name="Liu W."/>
            <person name="Song Y."/>
            <person name="Salvetti E."/>
            <person name="Wrobel A."/>
            <person name="Rasinkangas P."/>
            <person name="Parkhill J."/>
            <person name="Rea M.C."/>
            <person name="O'Sullivan O."/>
            <person name="Ritari J."/>
            <person name="Douillard F.P."/>
            <person name="Paul Ross R."/>
            <person name="Yang R."/>
            <person name="Briner A.E."/>
            <person name="Felis G.E."/>
            <person name="de Vos W.M."/>
            <person name="Barrangou R."/>
            <person name="Klaenhammer T.R."/>
            <person name="Caufield P.W."/>
            <person name="Cui Y."/>
            <person name="Zhang H."/>
            <person name="O'Toole P.W."/>
        </authorList>
    </citation>
    <scope>NUCLEOTIDE SEQUENCE [LARGE SCALE GENOMIC DNA]</scope>
    <source>
        <strain evidence="2 3">DSM 21376</strain>
    </source>
</reference>
<feature type="transmembrane region" description="Helical" evidence="1">
    <location>
        <begin position="107"/>
        <end position="129"/>
    </location>
</feature>
<dbReference type="STRING" id="1423806.FD15_GL001008"/>
<feature type="transmembrane region" description="Helical" evidence="1">
    <location>
        <begin position="62"/>
        <end position="82"/>
    </location>
</feature>